<feature type="domain" description="MobA-like NTP transferase" evidence="1">
    <location>
        <begin position="6"/>
        <end position="157"/>
    </location>
</feature>
<dbReference type="PANTHER" id="PTHR43777">
    <property type="entry name" value="MOLYBDENUM COFACTOR CYTIDYLYLTRANSFERASE"/>
    <property type="match status" value="1"/>
</dbReference>
<dbReference type="InterPro" id="IPR029044">
    <property type="entry name" value="Nucleotide-diphossugar_trans"/>
</dbReference>
<dbReference type="EMBL" id="CAFBON010000261">
    <property type="protein sequence ID" value="CAB5005228.1"/>
    <property type="molecule type" value="Genomic_DNA"/>
</dbReference>
<sequence>MQRPIAVLLAAGGGTRFQGATHKLLAPLHGRPVYQWAIKHALEADLEVWVITGCAELEPVAAVEFLHNDNWASGQASSLQRAVTRARERGLDTFTVGLADQPFITPLAWRSVSASTSPIAVANYNGVRGNPVRLDSTVWELLPTEGDLGARSLFTQRPELVADVPCDGSSADIDTLEDLQRWNSSTNSR</sequence>
<proteinExistence type="predicted"/>
<dbReference type="CDD" id="cd04182">
    <property type="entry name" value="GT_2_like_f"/>
    <property type="match status" value="1"/>
</dbReference>
<dbReference type="GO" id="GO:0016779">
    <property type="term" value="F:nucleotidyltransferase activity"/>
    <property type="evidence" value="ECO:0007669"/>
    <property type="project" value="UniProtKB-ARBA"/>
</dbReference>
<organism evidence="3">
    <name type="scientific">freshwater metagenome</name>
    <dbReference type="NCBI Taxonomy" id="449393"/>
    <lineage>
        <taxon>unclassified sequences</taxon>
        <taxon>metagenomes</taxon>
        <taxon>ecological metagenomes</taxon>
    </lineage>
</organism>
<evidence type="ECO:0000259" key="1">
    <source>
        <dbReference type="Pfam" id="PF12804"/>
    </source>
</evidence>
<reference evidence="3" key="1">
    <citation type="submission" date="2020-05" db="EMBL/GenBank/DDBJ databases">
        <authorList>
            <person name="Chiriac C."/>
            <person name="Salcher M."/>
            <person name="Ghai R."/>
            <person name="Kavagutti S V."/>
        </authorList>
    </citation>
    <scope>NUCLEOTIDE SEQUENCE</scope>
</reference>
<dbReference type="EMBL" id="CAFAAJ010000237">
    <property type="protein sequence ID" value="CAB4825187.1"/>
    <property type="molecule type" value="Genomic_DNA"/>
</dbReference>
<gene>
    <name evidence="2" type="ORF">UFOPK3001_02422</name>
    <name evidence="3" type="ORF">UFOPK3954_01999</name>
</gene>
<dbReference type="AlphaFoldDB" id="A0A6J7PJ59"/>
<protein>
    <submittedName>
        <fullName evidence="3">Unannotated protein</fullName>
    </submittedName>
</protein>
<evidence type="ECO:0000313" key="3">
    <source>
        <dbReference type="EMBL" id="CAB5005228.1"/>
    </source>
</evidence>
<evidence type="ECO:0000313" key="2">
    <source>
        <dbReference type="EMBL" id="CAB4825187.1"/>
    </source>
</evidence>
<dbReference type="InterPro" id="IPR025877">
    <property type="entry name" value="MobA-like_NTP_Trfase"/>
</dbReference>
<dbReference type="Pfam" id="PF12804">
    <property type="entry name" value="NTP_transf_3"/>
    <property type="match status" value="1"/>
</dbReference>
<dbReference type="Gene3D" id="3.90.550.10">
    <property type="entry name" value="Spore Coat Polysaccharide Biosynthesis Protein SpsA, Chain A"/>
    <property type="match status" value="1"/>
</dbReference>
<dbReference type="PANTHER" id="PTHR43777:SF1">
    <property type="entry name" value="MOLYBDENUM COFACTOR CYTIDYLYLTRANSFERASE"/>
    <property type="match status" value="1"/>
</dbReference>
<accession>A0A6J7PJ59</accession>
<name>A0A6J7PJ59_9ZZZZ</name>
<dbReference type="SUPFAM" id="SSF53448">
    <property type="entry name" value="Nucleotide-diphospho-sugar transferases"/>
    <property type="match status" value="1"/>
</dbReference>